<feature type="coiled-coil region" evidence="1">
    <location>
        <begin position="65"/>
        <end position="92"/>
    </location>
</feature>
<proteinExistence type="predicted"/>
<dbReference type="AlphaFoldDB" id="A0A1M6BG51"/>
<evidence type="ECO:0000313" key="3">
    <source>
        <dbReference type="Proteomes" id="UP000184387"/>
    </source>
</evidence>
<dbReference type="RefSeq" id="WP_073130982.1">
    <property type="nucleotide sequence ID" value="NZ_FQZF01000002.1"/>
</dbReference>
<reference evidence="2 3" key="1">
    <citation type="submission" date="2016-11" db="EMBL/GenBank/DDBJ databases">
        <authorList>
            <person name="Jaros S."/>
            <person name="Januszkiewicz K."/>
            <person name="Wedrychowicz H."/>
        </authorList>
    </citation>
    <scope>NUCLEOTIDE SEQUENCE [LARGE SCALE GENOMIC DNA]</scope>
    <source>
        <strain evidence="2 3">DSM 14916</strain>
    </source>
</reference>
<dbReference type="EMBL" id="FQZF01000002">
    <property type="protein sequence ID" value="SHI47689.1"/>
    <property type="molecule type" value="Genomic_DNA"/>
</dbReference>
<name>A0A1M6BG51_9PROT</name>
<keyword evidence="3" id="KW-1185">Reference proteome</keyword>
<organism evidence="2 3">
    <name type="scientific">Muricoccus roseus</name>
    <dbReference type="NCBI Taxonomy" id="198092"/>
    <lineage>
        <taxon>Bacteria</taxon>
        <taxon>Pseudomonadati</taxon>
        <taxon>Pseudomonadota</taxon>
        <taxon>Alphaproteobacteria</taxon>
        <taxon>Acetobacterales</taxon>
        <taxon>Roseomonadaceae</taxon>
        <taxon>Muricoccus</taxon>
    </lineage>
</organism>
<dbReference type="Proteomes" id="UP000184387">
    <property type="component" value="Unassembled WGS sequence"/>
</dbReference>
<dbReference type="OrthoDB" id="7276767at2"/>
<accession>A0A1M6BG51</accession>
<sequence>MAQKRPPSPQRAAMQRIVEILARGAGPERMDREVDAIVARLRESGDAEEVQAWLEELRDGFAENAESAAEAVDEIESTEKAAQRNAERAAAAMGACRDAFARHLRAPVAA</sequence>
<evidence type="ECO:0000313" key="2">
    <source>
        <dbReference type="EMBL" id="SHI47689.1"/>
    </source>
</evidence>
<gene>
    <name evidence="2" type="ORF">SAMN02745194_00487</name>
</gene>
<keyword evidence="1" id="KW-0175">Coiled coil</keyword>
<protein>
    <submittedName>
        <fullName evidence="2">Uncharacterized protein</fullName>
    </submittedName>
</protein>
<dbReference type="STRING" id="198092.SAMN02745194_00487"/>
<evidence type="ECO:0000256" key="1">
    <source>
        <dbReference type="SAM" id="Coils"/>
    </source>
</evidence>